<feature type="region of interest" description="Disordered" evidence="5">
    <location>
        <begin position="1"/>
        <end position="46"/>
    </location>
</feature>
<evidence type="ECO:0000256" key="5">
    <source>
        <dbReference type="SAM" id="MobiDB-lite"/>
    </source>
</evidence>
<evidence type="ECO:0000256" key="4">
    <source>
        <dbReference type="ARBA" id="ARBA00022840"/>
    </source>
</evidence>
<dbReference type="InterPro" id="IPR000559">
    <property type="entry name" value="Formate_THF_ligase"/>
</dbReference>
<keyword evidence="4" id="KW-0067">ATP-binding</keyword>
<dbReference type="AlphaFoldDB" id="A0AAU9S8I0"/>
<keyword evidence="3" id="KW-0547">Nucleotide-binding</keyword>
<keyword evidence="7" id="KW-1185">Reference proteome</keyword>
<evidence type="ECO:0000256" key="2">
    <source>
        <dbReference type="ARBA" id="ARBA00022598"/>
    </source>
</evidence>
<dbReference type="GO" id="GO:0004329">
    <property type="term" value="F:formate-tetrahydrofolate ligase activity"/>
    <property type="evidence" value="ECO:0007669"/>
    <property type="project" value="InterPro"/>
</dbReference>
<evidence type="ECO:0000256" key="1">
    <source>
        <dbReference type="ARBA" id="ARBA00022563"/>
    </source>
</evidence>
<sequence length="162" mass="17573">MVTSVSNVTKIRPPTNFKAPPPPKISGTVRLGSGTQKQNSKISRCRRRRRYDIKDSEEVRGGITSPADIDIANSVEPLHISEIAKELNLNPDHYDLYGKYKAKVLLSVLDELEGRANGYYVVVGGITPTPLGEGKSTTTVGLCQALGAFLIKSNSHEEGVIP</sequence>
<comment type="caution">
    <text evidence="6">The sequence shown here is derived from an EMBL/GenBank/DDBJ whole genome shotgun (WGS) entry which is preliminary data.</text>
</comment>
<dbReference type="SUPFAM" id="SSF52540">
    <property type="entry name" value="P-loop containing nucleoside triphosphate hydrolases"/>
    <property type="match status" value="1"/>
</dbReference>
<dbReference type="EMBL" id="CAJVSB020000830">
    <property type="protein sequence ID" value="CAH2062676.1"/>
    <property type="molecule type" value="Genomic_DNA"/>
</dbReference>
<gene>
    <name evidence="6" type="ORF">TAV2_LOCUS15131</name>
</gene>
<evidence type="ECO:0000256" key="3">
    <source>
        <dbReference type="ARBA" id="ARBA00022741"/>
    </source>
</evidence>
<dbReference type="InterPro" id="IPR027417">
    <property type="entry name" value="P-loop_NTPase"/>
</dbReference>
<protein>
    <recommendedName>
        <fullName evidence="8">Formate--tetrahydrofolate ligase</fullName>
    </recommendedName>
</protein>
<keyword evidence="2" id="KW-0436">Ligase</keyword>
<dbReference type="Gene3D" id="3.40.50.300">
    <property type="entry name" value="P-loop containing nucleotide triphosphate hydrolases"/>
    <property type="match status" value="1"/>
</dbReference>
<dbReference type="Pfam" id="PF01268">
    <property type="entry name" value="FTHFS"/>
    <property type="match status" value="1"/>
</dbReference>
<reference evidence="6 7" key="1">
    <citation type="submission" date="2022-03" db="EMBL/GenBank/DDBJ databases">
        <authorList>
            <person name="Nunn A."/>
            <person name="Chopra R."/>
            <person name="Nunn A."/>
            <person name="Contreras Garrido A."/>
        </authorList>
    </citation>
    <scope>NUCLEOTIDE SEQUENCE [LARGE SCALE GENOMIC DNA]</scope>
</reference>
<keyword evidence="1" id="KW-0554">One-carbon metabolism</keyword>
<proteinExistence type="predicted"/>
<dbReference type="GO" id="GO:0005524">
    <property type="term" value="F:ATP binding"/>
    <property type="evidence" value="ECO:0007669"/>
    <property type="project" value="UniProtKB-KW"/>
</dbReference>
<dbReference type="GO" id="GO:0006730">
    <property type="term" value="P:one-carbon metabolic process"/>
    <property type="evidence" value="ECO:0007669"/>
    <property type="project" value="UniProtKB-KW"/>
</dbReference>
<feature type="compositionally biased region" description="Polar residues" evidence="5">
    <location>
        <begin position="33"/>
        <end position="42"/>
    </location>
</feature>
<dbReference type="Proteomes" id="UP000836841">
    <property type="component" value="Unassembled WGS sequence"/>
</dbReference>
<name>A0AAU9S8I0_THLAR</name>
<accession>A0AAU9S8I0</accession>
<evidence type="ECO:0000313" key="7">
    <source>
        <dbReference type="Proteomes" id="UP000836841"/>
    </source>
</evidence>
<evidence type="ECO:0000313" key="6">
    <source>
        <dbReference type="EMBL" id="CAH2062676.1"/>
    </source>
</evidence>
<evidence type="ECO:0008006" key="8">
    <source>
        <dbReference type="Google" id="ProtNLM"/>
    </source>
</evidence>
<organism evidence="6 7">
    <name type="scientific">Thlaspi arvense</name>
    <name type="common">Field penny-cress</name>
    <dbReference type="NCBI Taxonomy" id="13288"/>
    <lineage>
        <taxon>Eukaryota</taxon>
        <taxon>Viridiplantae</taxon>
        <taxon>Streptophyta</taxon>
        <taxon>Embryophyta</taxon>
        <taxon>Tracheophyta</taxon>
        <taxon>Spermatophyta</taxon>
        <taxon>Magnoliopsida</taxon>
        <taxon>eudicotyledons</taxon>
        <taxon>Gunneridae</taxon>
        <taxon>Pentapetalae</taxon>
        <taxon>rosids</taxon>
        <taxon>malvids</taxon>
        <taxon>Brassicales</taxon>
        <taxon>Brassicaceae</taxon>
        <taxon>Thlaspideae</taxon>
        <taxon>Thlaspi</taxon>
    </lineage>
</organism>